<organism evidence="2 3">
    <name type="scientific">Penicillium roqueforti (strain FM164)</name>
    <dbReference type="NCBI Taxonomy" id="1365484"/>
    <lineage>
        <taxon>Eukaryota</taxon>
        <taxon>Fungi</taxon>
        <taxon>Dikarya</taxon>
        <taxon>Ascomycota</taxon>
        <taxon>Pezizomycotina</taxon>
        <taxon>Eurotiomycetes</taxon>
        <taxon>Eurotiomycetidae</taxon>
        <taxon>Eurotiales</taxon>
        <taxon>Aspergillaceae</taxon>
        <taxon>Penicillium</taxon>
    </lineage>
</organism>
<feature type="compositionally biased region" description="Basic and acidic residues" evidence="1">
    <location>
        <begin position="14"/>
        <end position="33"/>
    </location>
</feature>
<feature type="region of interest" description="Disordered" evidence="1">
    <location>
        <begin position="1"/>
        <end position="38"/>
    </location>
</feature>
<feature type="compositionally biased region" description="Basic residues" evidence="1">
    <location>
        <begin position="100"/>
        <end position="115"/>
    </location>
</feature>
<evidence type="ECO:0000313" key="2">
    <source>
        <dbReference type="EMBL" id="CDM35672.1"/>
    </source>
</evidence>
<sequence length="115" mass="12980">MVHIWDLPAPKVTGPEKKERKNTPASREIRNEKGTVSTPVYQASVSKFSTPKYEATTVRSENLRPASALRAVVADSAVSFSQRRVHGGGSSSRESFRTWRIPRSHPPRFLRNLRH</sequence>
<gene>
    <name evidence="2" type="ORF">PROQFM164_S04g000553</name>
</gene>
<proteinExistence type="predicted"/>
<evidence type="ECO:0000313" key="3">
    <source>
        <dbReference type="Proteomes" id="UP000030686"/>
    </source>
</evidence>
<accession>W6R1H1</accession>
<dbReference type="Proteomes" id="UP000030686">
    <property type="component" value="Unassembled WGS sequence"/>
</dbReference>
<keyword evidence="3" id="KW-1185">Reference proteome</keyword>
<evidence type="ECO:0000256" key="1">
    <source>
        <dbReference type="SAM" id="MobiDB-lite"/>
    </source>
</evidence>
<dbReference type="AlphaFoldDB" id="W6R1H1"/>
<feature type="region of interest" description="Disordered" evidence="1">
    <location>
        <begin position="81"/>
        <end position="115"/>
    </location>
</feature>
<name>W6R1H1_PENRF</name>
<reference evidence="2" key="1">
    <citation type="journal article" date="2014" name="Nat. Commun.">
        <title>Multiple recent horizontal transfers of a large genomic region in cheese making fungi.</title>
        <authorList>
            <person name="Cheeseman K."/>
            <person name="Ropars J."/>
            <person name="Renault P."/>
            <person name="Dupont J."/>
            <person name="Gouzy J."/>
            <person name="Branca A."/>
            <person name="Abraham A.L."/>
            <person name="Ceppi M."/>
            <person name="Conseiller E."/>
            <person name="Debuchy R."/>
            <person name="Malagnac F."/>
            <person name="Goarin A."/>
            <person name="Silar P."/>
            <person name="Lacoste S."/>
            <person name="Sallet E."/>
            <person name="Bensimon A."/>
            <person name="Giraud T."/>
            <person name="Brygoo Y."/>
        </authorList>
    </citation>
    <scope>NUCLEOTIDE SEQUENCE [LARGE SCALE GENOMIC DNA]</scope>
    <source>
        <strain evidence="2">FM164</strain>
    </source>
</reference>
<protein>
    <submittedName>
        <fullName evidence="2">Genomic scaffold, ProqFM164S04</fullName>
    </submittedName>
</protein>
<dbReference type="EMBL" id="HG792018">
    <property type="protein sequence ID" value="CDM35672.1"/>
    <property type="molecule type" value="Genomic_DNA"/>
</dbReference>